<proteinExistence type="inferred from homology"/>
<reference evidence="6" key="1">
    <citation type="journal article" date="2019" name="Int. J. Syst. Evol. Microbiol.">
        <title>The Global Catalogue of Microorganisms (GCM) 10K type strain sequencing project: providing services to taxonomists for standard genome sequencing and annotation.</title>
        <authorList>
            <consortium name="The Broad Institute Genomics Platform"/>
            <consortium name="The Broad Institute Genome Sequencing Center for Infectious Disease"/>
            <person name="Wu L."/>
            <person name="Ma J."/>
        </authorList>
    </citation>
    <scope>NUCLEOTIDE SEQUENCE [LARGE SCALE GENOMIC DNA]</scope>
    <source>
        <strain evidence="6">CCUG 62982</strain>
    </source>
</reference>
<name>A0ABW3H167_9SPHN</name>
<comment type="similarity">
    <text evidence="1">Belongs to the SCO1/2 family.</text>
</comment>
<evidence type="ECO:0000256" key="1">
    <source>
        <dbReference type="ARBA" id="ARBA00010996"/>
    </source>
</evidence>
<accession>A0ABW3H167</accession>
<gene>
    <name evidence="5" type="ORF">ACFQ1E_02545</name>
</gene>
<feature type="signal peptide" evidence="3">
    <location>
        <begin position="1"/>
        <end position="29"/>
    </location>
</feature>
<dbReference type="SUPFAM" id="SSF52833">
    <property type="entry name" value="Thioredoxin-like"/>
    <property type="match status" value="1"/>
</dbReference>
<dbReference type="Gene3D" id="3.40.30.10">
    <property type="entry name" value="Glutaredoxin"/>
    <property type="match status" value="1"/>
</dbReference>
<dbReference type="InterPro" id="IPR003782">
    <property type="entry name" value="SCO1/SenC"/>
</dbReference>
<dbReference type="PANTHER" id="PTHR12151:SF25">
    <property type="entry name" value="LINALOOL DEHYDRATASE_ISOMERASE DOMAIN-CONTAINING PROTEIN"/>
    <property type="match status" value="1"/>
</dbReference>
<keyword evidence="3" id="KW-0732">Signal</keyword>
<evidence type="ECO:0000256" key="3">
    <source>
        <dbReference type="SAM" id="SignalP"/>
    </source>
</evidence>
<evidence type="ECO:0000313" key="5">
    <source>
        <dbReference type="EMBL" id="MFD0945211.1"/>
    </source>
</evidence>
<dbReference type="PROSITE" id="PS51257">
    <property type="entry name" value="PROKAR_LIPOPROTEIN"/>
    <property type="match status" value="1"/>
</dbReference>
<feature type="chain" id="PRO_5045536329" evidence="3">
    <location>
        <begin position="30"/>
        <end position="200"/>
    </location>
</feature>
<dbReference type="InterPro" id="IPR036249">
    <property type="entry name" value="Thioredoxin-like_sf"/>
</dbReference>
<dbReference type="Proteomes" id="UP001596977">
    <property type="component" value="Unassembled WGS sequence"/>
</dbReference>
<organism evidence="5 6">
    <name type="scientific">Sphingomonas canadensis</name>
    <dbReference type="NCBI Taxonomy" id="1219257"/>
    <lineage>
        <taxon>Bacteria</taxon>
        <taxon>Pseudomonadati</taxon>
        <taxon>Pseudomonadota</taxon>
        <taxon>Alphaproteobacteria</taxon>
        <taxon>Sphingomonadales</taxon>
        <taxon>Sphingomonadaceae</taxon>
        <taxon>Sphingomonas</taxon>
    </lineage>
</organism>
<evidence type="ECO:0000256" key="2">
    <source>
        <dbReference type="ARBA" id="ARBA00023008"/>
    </source>
</evidence>
<dbReference type="PANTHER" id="PTHR12151">
    <property type="entry name" value="ELECTRON TRANSPORT PROTIN SCO1/SENC FAMILY MEMBER"/>
    <property type="match status" value="1"/>
</dbReference>
<evidence type="ECO:0000313" key="6">
    <source>
        <dbReference type="Proteomes" id="UP001596977"/>
    </source>
</evidence>
<sequence length="200" mass="21489">MAARTMNSIHRRIATALAAVLLVAGCSPAPRPPLDGARIGGPFALTGTDGKTVRDTDFAGKYRLVYFGYTYCPDVCPTDMQRTARVMKALEKADPATADKIVPIFVTVDPDRDTPAAVKQFVSAFGNRFVGLTGNPEAIAQAAKAYAISYTKQPPGPGGGYLVDHVAVVYLMGPKGEPISFYSRDMTDEAMLADLRQWVK</sequence>
<dbReference type="InterPro" id="IPR013766">
    <property type="entry name" value="Thioredoxin_domain"/>
</dbReference>
<dbReference type="EMBL" id="JBHTJG010000001">
    <property type="protein sequence ID" value="MFD0945211.1"/>
    <property type="molecule type" value="Genomic_DNA"/>
</dbReference>
<evidence type="ECO:0000259" key="4">
    <source>
        <dbReference type="PROSITE" id="PS51352"/>
    </source>
</evidence>
<keyword evidence="2" id="KW-0186">Copper</keyword>
<protein>
    <submittedName>
        <fullName evidence="5">SCO family protein</fullName>
    </submittedName>
</protein>
<dbReference type="CDD" id="cd02968">
    <property type="entry name" value="SCO"/>
    <property type="match status" value="1"/>
</dbReference>
<feature type="domain" description="Thioredoxin" evidence="4">
    <location>
        <begin position="34"/>
        <end position="200"/>
    </location>
</feature>
<keyword evidence="6" id="KW-1185">Reference proteome</keyword>
<comment type="caution">
    <text evidence="5">The sequence shown here is derived from an EMBL/GenBank/DDBJ whole genome shotgun (WGS) entry which is preliminary data.</text>
</comment>
<dbReference type="PROSITE" id="PS51352">
    <property type="entry name" value="THIOREDOXIN_2"/>
    <property type="match status" value="1"/>
</dbReference>
<dbReference type="Pfam" id="PF02630">
    <property type="entry name" value="SCO1-SenC"/>
    <property type="match status" value="1"/>
</dbReference>